<dbReference type="AlphaFoldDB" id="A0A2P8HV17"/>
<protein>
    <submittedName>
        <fullName evidence="2">Uncharacterized protein</fullName>
    </submittedName>
</protein>
<organism evidence="2 3">
    <name type="scientific">Chitinophaga niastensis</name>
    <dbReference type="NCBI Taxonomy" id="536980"/>
    <lineage>
        <taxon>Bacteria</taxon>
        <taxon>Pseudomonadati</taxon>
        <taxon>Bacteroidota</taxon>
        <taxon>Chitinophagia</taxon>
        <taxon>Chitinophagales</taxon>
        <taxon>Chitinophagaceae</taxon>
        <taxon>Chitinophaga</taxon>
    </lineage>
</organism>
<gene>
    <name evidence="2" type="ORF">CLV51_1011346</name>
</gene>
<keyword evidence="3" id="KW-1185">Reference proteome</keyword>
<evidence type="ECO:0000313" key="2">
    <source>
        <dbReference type="EMBL" id="PSL50004.1"/>
    </source>
</evidence>
<keyword evidence="1" id="KW-0812">Transmembrane</keyword>
<sequence>MNILQTPVFNPVWQEIAKNLPSLILILFLIIIVLSFRKQFIVLLNSLALRIKSGVQVKFGSVEIGALDVQK</sequence>
<evidence type="ECO:0000256" key="1">
    <source>
        <dbReference type="SAM" id="Phobius"/>
    </source>
</evidence>
<dbReference type="Proteomes" id="UP000240971">
    <property type="component" value="Unassembled WGS sequence"/>
</dbReference>
<accession>A0A2P8HV17</accession>
<comment type="caution">
    <text evidence="2">The sequence shown here is derived from an EMBL/GenBank/DDBJ whole genome shotgun (WGS) entry which is preliminary data.</text>
</comment>
<proteinExistence type="predicted"/>
<keyword evidence="1" id="KW-1133">Transmembrane helix</keyword>
<name>A0A2P8HV17_CHINA</name>
<keyword evidence="1" id="KW-0472">Membrane</keyword>
<evidence type="ECO:0000313" key="3">
    <source>
        <dbReference type="Proteomes" id="UP000240971"/>
    </source>
</evidence>
<dbReference type="EMBL" id="PYAW01000001">
    <property type="protein sequence ID" value="PSL50004.1"/>
    <property type="molecule type" value="Genomic_DNA"/>
</dbReference>
<feature type="transmembrane region" description="Helical" evidence="1">
    <location>
        <begin position="20"/>
        <end position="36"/>
    </location>
</feature>
<reference evidence="2 3" key="1">
    <citation type="submission" date="2018-03" db="EMBL/GenBank/DDBJ databases">
        <title>Genomic Encyclopedia of Archaeal and Bacterial Type Strains, Phase II (KMG-II): from individual species to whole genera.</title>
        <authorList>
            <person name="Goeker M."/>
        </authorList>
    </citation>
    <scope>NUCLEOTIDE SEQUENCE [LARGE SCALE GENOMIC DNA]</scope>
    <source>
        <strain evidence="2 3">DSM 24859</strain>
    </source>
</reference>